<reference evidence="1 3" key="1">
    <citation type="submission" date="2018-07" db="EMBL/GenBank/DDBJ databases">
        <title>Rhizobium leguminosarum strain:ATCC 14479 Genome sequencing and assembly.</title>
        <authorList>
            <person name="Chakraborty R."/>
        </authorList>
    </citation>
    <scope>NUCLEOTIDE SEQUENCE [LARGE SCALE GENOMIC DNA]</scope>
    <source>
        <strain evidence="1 3">ATCC 14479</strain>
        <plasmid evidence="3">Plasmid unnamed4</plasmid>
        <plasmid evidence="1">unnamed4</plasmid>
    </source>
</reference>
<gene>
    <name evidence="1" type="ORF">DLJ82_7078</name>
    <name evidence="2" type="ORF">GGE16_004077</name>
</gene>
<dbReference type="RefSeq" id="WP_012763633.1">
    <property type="nucleotide sequence ID" value="NZ_CP090102.1"/>
</dbReference>
<sequence length="43" mass="4678">METMSSILILGLVLIPLMMFFPTAVQMMATLFGMSTVLVGMPL</sequence>
<dbReference type="Proteomes" id="UP000251166">
    <property type="component" value="Plasmid unnamed4"/>
</dbReference>
<reference evidence="2 4" key="2">
    <citation type="submission" date="2020-08" db="EMBL/GenBank/DDBJ databases">
        <title>Genomic Encyclopedia of Type Strains, Phase IV (KMG-V): Genome sequencing to study the core and pangenomes of soil and plant-associated prokaryotes.</title>
        <authorList>
            <person name="Whitman W."/>
        </authorList>
    </citation>
    <scope>NUCLEOTIDE SEQUENCE [LARGE SCALE GENOMIC DNA]</scope>
    <source>
        <strain evidence="2 4">SEMIA 415</strain>
    </source>
</reference>
<proteinExistence type="predicted"/>
<dbReference type="Proteomes" id="UP000538507">
    <property type="component" value="Unassembled WGS sequence"/>
</dbReference>
<geneLocation type="plasmid" evidence="1 3">
    <name>unnamed4</name>
</geneLocation>
<dbReference type="GeneID" id="84675053"/>
<evidence type="ECO:0000313" key="3">
    <source>
        <dbReference type="Proteomes" id="UP000251166"/>
    </source>
</evidence>
<keyword evidence="1" id="KW-0614">Plasmid</keyword>
<dbReference type="EMBL" id="JACIGO010000005">
    <property type="protein sequence ID" value="MBB4292001.1"/>
    <property type="molecule type" value="Genomic_DNA"/>
</dbReference>
<name>A0A2Z4YWS9_RHILE</name>
<evidence type="ECO:0000313" key="1">
    <source>
        <dbReference type="EMBL" id="AXA45048.1"/>
    </source>
</evidence>
<organism evidence="1 3">
    <name type="scientific">Rhizobium leguminosarum</name>
    <dbReference type="NCBI Taxonomy" id="384"/>
    <lineage>
        <taxon>Bacteria</taxon>
        <taxon>Pseudomonadati</taxon>
        <taxon>Pseudomonadota</taxon>
        <taxon>Alphaproteobacteria</taxon>
        <taxon>Hyphomicrobiales</taxon>
        <taxon>Rhizobiaceae</taxon>
        <taxon>Rhizobium/Agrobacterium group</taxon>
        <taxon>Rhizobium</taxon>
    </lineage>
</organism>
<dbReference type="EMBL" id="CP030764">
    <property type="protein sequence ID" value="AXA45048.1"/>
    <property type="molecule type" value="Genomic_DNA"/>
</dbReference>
<evidence type="ECO:0000313" key="2">
    <source>
        <dbReference type="EMBL" id="MBB4292001.1"/>
    </source>
</evidence>
<evidence type="ECO:0000313" key="4">
    <source>
        <dbReference type="Proteomes" id="UP000538507"/>
    </source>
</evidence>
<accession>A0A2Z4YWS9</accession>
<protein>
    <submittedName>
        <fullName evidence="1">Uncharacterized protein</fullName>
    </submittedName>
</protein>
<dbReference type="AlphaFoldDB" id="A0A2Z4YWS9"/>